<accession>A0ACC1LGY3</accession>
<feature type="non-terminal residue" evidence="1">
    <location>
        <position position="1"/>
    </location>
</feature>
<comment type="caution">
    <text evidence="1">The sequence shown here is derived from an EMBL/GenBank/DDBJ whole genome shotgun (WGS) entry which is preliminary data.</text>
</comment>
<keyword evidence="2" id="KW-1185">Reference proteome</keyword>
<evidence type="ECO:0000313" key="1">
    <source>
        <dbReference type="EMBL" id="KAJ2807981.1"/>
    </source>
</evidence>
<gene>
    <name evidence="1" type="ORF">H4S07_003489</name>
</gene>
<dbReference type="EMBL" id="JANBUP010001144">
    <property type="protein sequence ID" value="KAJ2807981.1"/>
    <property type="molecule type" value="Genomic_DNA"/>
</dbReference>
<protein>
    <submittedName>
        <fullName evidence="1">Uncharacterized protein</fullName>
    </submittedName>
</protein>
<reference evidence="1" key="1">
    <citation type="submission" date="2022-07" db="EMBL/GenBank/DDBJ databases">
        <title>Phylogenomic reconstructions and comparative analyses of Kickxellomycotina fungi.</title>
        <authorList>
            <person name="Reynolds N.K."/>
            <person name="Stajich J.E."/>
            <person name="Barry K."/>
            <person name="Grigoriev I.V."/>
            <person name="Crous P."/>
            <person name="Smith M.E."/>
        </authorList>
    </citation>
    <scope>NUCLEOTIDE SEQUENCE</scope>
    <source>
        <strain evidence="1">CBS 102833</strain>
    </source>
</reference>
<organism evidence="1 2">
    <name type="scientific">Coemansia furcata</name>
    <dbReference type="NCBI Taxonomy" id="417177"/>
    <lineage>
        <taxon>Eukaryota</taxon>
        <taxon>Fungi</taxon>
        <taxon>Fungi incertae sedis</taxon>
        <taxon>Zoopagomycota</taxon>
        <taxon>Kickxellomycotina</taxon>
        <taxon>Kickxellomycetes</taxon>
        <taxon>Kickxellales</taxon>
        <taxon>Kickxellaceae</taxon>
        <taxon>Coemansia</taxon>
    </lineage>
</organism>
<proteinExistence type="predicted"/>
<sequence>GIRAIAEMVKAKLATAGSDEQHELMSMLEELIFKADWAKLQEFNDKTEKIKEAYANKERVSAENFEKLQEAKWVRADIVAKADEEYTAVTVKIRKRVEAEEAFITKLEGENEELQQELRARMYWGFSEEDVNRIMVPKIPKAGQKPAAKPTWASKVAGMMTAMEEGAAMETNAPISAQDHRELEKAIRPK</sequence>
<evidence type="ECO:0000313" key="2">
    <source>
        <dbReference type="Proteomes" id="UP001140096"/>
    </source>
</evidence>
<dbReference type="Proteomes" id="UP001140096">
    <property type="component" value="Unassembled WGS sequence"/>
</dbReference>
<name>A0ACC1LGY3_9FUNG</name>